<comment type="caution">
    <text evidence="1">The sequence shown here is derived from an EMBL/GenBank/DDBJ whole genome shotgun (WGS) entry which is preliminary data.</text>
</comment>
<dbReference type="AlphaFoldDB" id="A0A4U5NWM9"/>
<protein>
    <submittedName>
        <fullName evidence="1">Uncharacterized protein</fullName>
    </submittedName>
</protein>
<evidence type="ECO:0000313" key="1">
    <source>
        <dbReference type="EMBL" id="TKR87653.1"/>
    </source>
</evidence>
<name>A0A4U5NWM9_STECR</name>
<dbReference type="Proteomes" id="UP000298663">
    <property type="component" value="Unassembled WGS sequence"/>
</dbReference>
<gene>
    <name evidence="1" type="ORF">L596_012020</name>
</gene>
<proteinExistence type="predicted"/>
<evidence type="ECO:0000313" key="2">
    <source>
        <dbReference type="Proteomes" id="UP000298663"/>
    </source>
</evidence>
<organism evidence="1 2">
    <name type="scientific">Steinernema carpocapsae</name>
    <name type="common">Entomopathogenic nematode</name>
    <dbReference type="NCBI Taxonomy" id="34508"/>
    <lineage>
        <taxon>Eukaryota</taxon>
        <taxon>Metazoa</taxon>
        <taxon>Ecdysozoa</taxon>
        <taxon>Nematoda</taxon>
        <taxon>Chromadorea</taxon>
        <taxon>Rhabditida</taxon>
        <taxon>Tylenchina</taxon>
        <taxon>Panagrolaimomorpha</taxon>
        <taxon>Strongyloidoidea</taxon>
        <taxon>Steinernematidae</taxon>
        <taxon>Steinernema</taxon>
    </lineage>
</organism>
<dbReference type="EMBL" id="AZBU02000003">
    <property type="protein sequence ID" value="TKR87653.1"/>
    <property type="molecule type" value="Genomic_DNA"/>
</dbReference>
<reference evidence="1 2" key="2">
    <citation type="journal article" date="2019" name="G3 (Bethesda)">
        <title>Hybrid Assembly of the Genome of the Entomopathogenic Nematode Steinernema carpocapsae Identifies the X-Chromosome.</title>
        <authorList>
            <person name="Serra L."/>
            <person name="Macchietto M."/>
            <person name="Macias-Munoz A."/>
            <person name="McGill C.J."/>
            <person name="Rodriguez I.M."/>
            <person name="Rodriguez B."/>
            <person name="Murad R."/>
            <person name="Mortazavi A."/>
        </authorList>
    </citation>
    <scope>NUCLEOTIDE SEQUENCE [LARGE SCALE GENOMIC DNA]</scope>
    <source>
        <strain evidence="1 2">ALL</strain>
    </source>
</reference>
<reference evidence="1 2" key="1">
    <citation type="journal article" date="2015" name="Genome Biol.">
        <title>Comparative genomics of Steinernema reveals deeply conserved gene regulatory networks.</title>
        <authorList>
            <person name="Dillman A.R."/>
            <person name="Macchietto M."/>
            <person name="Porter C.F."/>
            <person name="Rogers A."/>
            <person name="Williams B."/>
            <person name="Antoshechkin I."/>
            <person name="Lee M.M."/>
            <person name="Goodwin Z."/>
            <person name="Lu X."/>
            <person name="Lewis E.E."/>
            <person name="Goodrich-Blair H."/>
            <person name="Stock S.P."/>
            <person name="Adams B.J."/>
            <person name="Sternberg P.W."/>
            <person name="Mortazavi A."/>
        </authorList>
    </citation>
    <scope>NUCLEOTIDE SEQUENCE [LARGE SCALE GENOMIC DNA]</scope>
    <source>
        <strain evidence="1 2">ALL</strain>
    </source>
</reference>
<sequence length="71" mass="8454">MRKLFTKQGLPMKESPEYRNYYTFEKESGEITHDFTVLLEDEFKMEFERCNLFEIDDAAKACDAIKIHPTI</sequence>
<accession>A0A4U5NWM9</accession>
<keyword evidence="2" id="KW-1185">Reference proteome</keyword>